<protein>
    <submittedName>
        <fullName evidence="1">Uncharacterized protein</fullName>
    </submittedName>
</protein>
<name>A0A382V563_9ZZZZ</name>
<dbReference type="AlphaFoldDB" id="A0A382V563"/>
<dbReference type="EMBL" id="UINC01149260">
    <property type="protein sequence ID" value="SVD41624.1"/>
    <property type="molecule type" value="Genomic_DNA"/>
</dbReference>
<organism evidence="1">
    <name type="scientific">marine metagenome</name>
    <dbReference type="NCBI Taxonomy" id="408172"/>
    <lineage>
        <taxon>unclassified sequences</taxon>
        <taxon>metagenomes</taxon>
        <taxon>ecological metagenomes</taxon>
    </lineage>
</organism>
<sequence length="41" mass="4845">VSSVTSLYFAAPLFTHAERRWNRELARAPERNGRLVWFPQD</sequence>
<accession>A0A382V563</accession>
<feature type="non-terminal residue" evidence="1">
    <location>
        <position position="1"/>
    </location>
</feature>
<dbReference type="SUPFAM" id="SSF52309">
    <property type="entry name" value="N-(deoxy)ribosyltransferase-like"/>
    <property type="match status" value="1"/>
</dbReference>
<proteinExistence type="predicted"/>
<reference evidence="1" key="1">
    <citation type="submission" date="2018-05" db="EMBL/GenBank/DDBJ databases">
        <authorList>
            <person name="Lanie J.A."/>
            <person name="Ng W.-L."/>
            <person name="Kazmierczak K.M."/>
            <person name="Andrzejewski T.M."/>
            <person name="Davidsen T.M."/>
            <person name="Wayne K.J."/>
            <person name="Tettelin H."/>
            <person name="Glass J.I."/>
            <person name="Rusch D."/>
            <person name="Podicherti R."/>
            <person name="Tsui H.-C.T."/>
            <person name="Winkler M.E."/>
        </authorList>
    </citation>
    <scope>NUCLEOTIDE SEQUENCE</scope>
</reference>
<gene>
    <name evidence="1" type="ORF">METZ01_LOCUS394478</name>
</gene>
<evidence type="ECO:0000313" key="1">
    <source>
        <dbReference type="EMBL" id="SVD41624.1"/>
    </source>
</evidence>
<dbReference type="Gene3D" id="3.40.50.450">
    <property type="match status" value="1"/>
</dbReference>